<evidence type="ECO:0000313" key="8">
    <source>
        <dbReference type="Proteomes" id="UP000282574"/>
    </source>
</evidence>
<dbReference type="RefSeq" id="WP_106169321.1">
    <property type="nucleotide sequence ID" value="NZ_JAVKZF010000002.1"/>
</dbReference>
<dbReference type="AlphaFoldDB" id="A0AB37U8T7"/>
<feature type="domain" description="O-GlcNAc transferase C-terminal" evidence="6">
    <location>
        <begin position="521"/>
        <end position="709"/>
    </location>
</feature>
<evidence type="ECO:0000256" key="3">
    <source>
        <dbReference type="ARBA" id="ARBA00022679"/>
    </source>
</evidence>
<protein>
    <recommendedName>
        <fullName evidence="6">O-GlcNAc transferase C-terminal domain-containing protein</fullName>
    </recommendedName>
</protein>
<dbReference type="Pfam" id="PF13844">
    <property type="entry name" value="Glyco_transf_41"/>
    <property type="match status" value="2"/>
</dbReference>
<dbReference type="InterPro" id="IPR051939">
    <property type="entry name" value="Glycosyltr_41/O-GlcNAc_trsf"/>
</dbReference>
<dbReference type="SUPFAM" id="SSF53756">
    <property type="entry name" value="UDP-Glycosyltransferase/glycogen phosphorylase"/>
    <property type="match status" value="1"/>
</dbReference>
<keyword evidence="2" id="KW-0328">Glycosyltransferase</keyword>
<dbReference type="PANTHER" id="PTHR44835">
    <property type="entry name" value="UDP-N-ACETYLGLUCOSAMINE--PEPTIDE N-ACETYLGLUCOSAMINYLTRANSFERASE SPINDLY-RELATED"/>
    <property type="match status" value="1"/>
</dbReference>
<proteinExistence type="predicted"/>
<name>A0AB37U8T7_9CYAN</name>
<dbReference type="Proteomes" id="UP000282574">
    <property type="component" value="Unassembled WGS sequence"/>
</dbReference>
<dbReference type="SUPFAM" id="SSF48452">
    <property type="entry name" value="TPR-like"/>
    <property type="match status" value="1"/>
</dbReference>
<dbReference type="InterPro" id="IPR029489">
    <property type="entry name" value="OGT/SEC/SPY_C"/>
</dbReference>
<evidence type="ECO:0000256" key="4">
    <source>
        <dbReference type="ARBA" id="ARBA00022737"/>
    </source>
</evidence>
<gene>
    <name evidence="7" type="ORF">DSM107010_70320</name>
</gene>
<organism evidence="7 8">
    <name type="scientific">Chroococcidiopsis cubana SAG 39.79</name>
    <dbReference type="NCBI Taxonomy" id="388085"/>
    <lineage>
        <taxon>Bacteria</taxon>
        <taxon>Bacillati</taxon>
        <taxon>Cyanobacteriota</taxon>
        <taxon>Cyanophyceae</taxon>
        <taxon>Chroococcidiopsidales</taxon>
        <taxon>Chroococcidiopsidaceae</taxon>
        <taxon>Chroococcidiopsis</taxon>
    </lineage>
</organism>
<reference evidence="7 8" key="1">
    <citation type="journal article" date="2019" name="Genome Biol. Evol.">
        <title>Day and night: Metabolic profiles and evolutionary relationships of six axenic non-marine cyanobacteria.</title>
        <authorList>
            <person name="Will S.E."/>
            <person name="Henke P."/>
            <person name="Boedeker C."/>
            <person name="Huang S."/>
            <person name="Brinkmann H."/>
            <person name="Rohde M."/>
            <person name="Jarek M."/>
            <person name="Friedl T."/>
            <person name="Seufert S."/>
            <person name="Schumacher M."/>
            <person name="Overmann J."/>
            <person name="Neumann-Schaal M."/>
            <person name="Petersen J."/>
        </authorList>
    </citation>
    <scope>NUCLEOTIDE SEQUENCE [LARGE SCALE GENOMIC DNA]</scope>
    <source>
        <strain evidence="7 8">SAG 39.79</strain>
    </source>
</reference>
<dbReference type="InterPro" id="IPR011990">
    <property type="entry name" value="TPR-like_helical_dom_sf"/>
</dbReference>
<dbReference type="GO" id="GO:0016757">
    <property type="term" value="F:glycosyltransferase activity"/>
    <property type="evidence" value="ECO:0007669"/>
    <property type="project" value="UniProtKB-KW"/>
</dbReference>
<comment type="pathway">
    <text evidence="1">Protein modification; protein glycosylation.</text>
</comment>
<keyword evidence="3" id="KW-0808">Transferase</keyword>
<evidence type="ECO:0000259" key="6">
    <source>
        <dbReference type="Pfam" id="PF13844"/>
    </source>
</evidence>
<dbReference type="EMBL" id="RSCK01000177">
    <property type="protein sequence ID" value="RUS96679.1"/>
    <property type="molecule type" value="Genomic_DNA"/>
</dbReference>
<evidence type="ECO:0000256" key="5">
    <source>
        <dbReference type="ARBA" id="ARBA00022803"/>
    </source>
</evidence>
<keyword evidence="8" id="KW-1185">Reference proteome</keyword>
<evidence type="ECO:0000256" key="1">
    <source>
        <dbReference type="ARBA" id="ARBA00004922"/>
    </source>
</evidence>
<dbReference type="Gene3D" id="3.40.50.2000">
    <property type="entry name" value="Glycogen Phosphorylase B"/>
    <property type="match status" value="1"/>
</dbReference>
<keyword evidence="5" id="KW-0802">TPR repeat</keyword>
<dbReference type="Gene3D" id="1.25.40.10">
    <property type="entry name" value="Tetratricopeptide repeat domain"/>
    <property type="match status" value="1"/>
</dbReference>
<evidence type="ECO:0000256" key="2">
    <source>
        <dbReference type="ARBA" id="ARBA00022676"/>
    </source>
</evidence>
<sequence>MVVALNLQAQTSNLLTQGKYSQLASLYERAIETESEVISHYWHLGLAYLLQEQEEAAQTAWLLAMSEASDEETEQWTEELVQILDTEAQRQLELENLQLSWLIRQHIREIAPSNINNILHIIQLGLGLDNITSQDLNDWQVNTLIQQASPAEIDFDILLETLKKLVDYPIPASLTFAEACLAHYTDQPAAFIDTVMPIAVKMAHQLDRPDFATDLAQLCLRLNSEHPEALRHLSCFHSKAGCHSEAIETAKHFFQNCQSPYWQIQGSYILLRAILSAGSWLDLENIVQRHKALIPKLLQDSDDSLNIDSHILTANFFLPYIEDRPQENRPLQNQIAQIFQTNFQAKSSPVVQTGWTNSITTTKKLKIGYVAHTLKGHSVGWLSRWLFQYYDREAFQTNLYLIYQQAEGYQWFEKQVDCVHTFGVEPQKTATQIKADEIDILVDLDSLTLDTTCQVIALKPAPVQVTWLGWDASGLPAVDYYIADPYVLPENAQDYYSEKIWRLPQTYVAVDGFEVGVPTLRREHLEIPSDAVVYLSSQTGYKRHPDTVRLQIQILSQVPNSYFLVKGRADENTIREFFNKIAEDEGVNPERLRFLSRDPSEFVHRANLGIADIVLDTYPYNGATTTLETLWMGIPLVTKVGQQFAARNSYTFMMNVGVTEGIAWTDDEYVEWGVKLGTDPVLRQQVAWKLRQSRQTSPLWNAKQFTQEMEKAYKQMWQRYVEVNFV</sequence>
<dbReference type="PANTHER" id="PTHR44835:SF1">
    <property type="entry name" value="PROTEIN O-GLCNAC TRANSFERASE"/>
    <property type="match status" value="1"/>
</dbReference>
<comment type="caution">
    <text evidence="7">The sequence shown here is derived from an EMBL/GenBank/DDBJ whole genome shotgun (WGS) entry which is preliminary data.</text>
</comment>
<evidence type="ECO:0000313" key="7">
    <source>
        <dbReference type="EMBL" id="RUS96679.1"/>
    </source>
</evidence>
<dbReference type="Gene3D" id="3.40.50.11380">
    <property type="match status" value="1"/>
</dbReference>
<keyword evidence="4" id="KW-0677">Repeat</keyword>
<feature type="domain" description="O-GlcNAc transferase C-terminal" evidence="6">
    <location>
        <begin position="359"/>
        <end position="511"/>
    </location>
</feature>
<accession>A0AB37U8T7</accession>